<keyword evidence="2" id="KW-1185">Reference proteome</keyword>
<dbReference type="InterPro" id="IPR003477">
    <property type="entry name" value="PemK-like"/>
</dbReference>
<dbReference type="Gene3D" id="2.30.30.110">
    <property type="match status" value="1"/>
</dbReference>
<dbReference type="SUPFAM" id="SSF50118">
    <property type="entry name" value="Cell growth inhibitor/plasmid maintenance toxic component"/>
    <property type="match status" value="1"/>
</dbReference>
<dbReference type="EMBL" id="JAKIKS010000275">
    <property type="protein sequence ID" value="MCL1127969.1"/>
    <property type="molecule type" value="Genomic_DNA"/>
</dbReference>
<proteinExistence type="predicted"/>
<evidence type="ECO:0000313" key="1">
    <source>
        <dbReference type="EMBL" id="MCL1127969.1"/>
    </source>
</evidence>
<evidence type="ECO:0000313" key="2">
    <source>
        <dbReference type="Proteomes" id="UP001203423"/>
    </source>
</evidence>
<protein>
    <submittedName>
        <fullName evidence="1">Type II toxin-antitoxin system PemK/MazF family toxin</fullName>
    </submittedName>
</protein>
<accession>A0ABT0LJT4</accession>
<name>A0ABT0LJT4_9GAMM</name>
<gene>
    <name evidence="1" type="ORF">L2764_26850</name>
</gene>
<dbReference type="Pfam" id="PF02452">
    <property type="entry name" value="PemK_toxin"/>
    <property type="match status" value="1"/>
</dbReference>
<dbReference type="RefSeq" id="WP_248943392.1">
    <property type="nucleotide sequence ID" value="NZ_JAKIKS010000275.1"/>
</dbReference>
<dbReference type="InterPro" id="IPR011067">
    <property type="entry name" value="Plasmid_toxin/cell-grow_inhib"/>
</dbReference>
<organism evidence="1 2">
    <name type="scientific">Shewanella surugensis</name>
    <dbReference type="NCBI Taxonomy" id="212020"/>
    <lineage>
        <taxon>Bacteria</taxon>
        <taxon>Pseudomonadati</taxon>
        <taxon>Pseudomonadota</taxon>
        <taxon>Gammaproteobacteria</taxon>
        <taxon>Alteromonadales</taxon>
        <taxon>Shewanellaceae</taxon>
        <taxon>Shewanella</taxon>
    </lineage>
</organism>
<reference evidence="1 2" key="1">
    <citation type="submission" date="2022-01" db="EMBL/GenBank/DDBJ databases">
        <title>Whole genome-based taxonomy of the Shewanellaceae.</title>
        <authorList>
            <person name="Martin-Rodriguez A.J."/>
        </authorList>
    </citation>
    <scope>NUCLEOTIDE SEQUENCE [LARGE SCALE GENOMIC DNA]</scope>
    <source>
        <strain evidence="1 2">DSM 17177</strain>
    </source>
</reference>
<sequence length="151" mass="17633">MAINYAPKVGEILECDFGTFQLDENNKNKMNNFNGRIPPEIVKKRMVVILNGKLNQGCLVVPISSSENSNFIQRGLHISLPHNLFRVTDFYDQRERWAKADLIQMVSRERLYKLKDKRYRFDQHLPREEVTKIQRAVIKAISANSLMNNIQ</sequence>
<dbReference type="Proteomes" id="UP001203423">
    <property type="component" value="Unassembled WGS sequence"/>
</dbReference>
<comment type="caution">
    <text evidence="1">The sequence shown here is derived from an EMBL/GenBank/DDBJ whole genome shotgun (WGS) entry which is preliminary data.</text>
</comment>